<dbReference type="GO" id="GO:0016020">
    <property type="term" value="C:membrane"/>
    <property type="evidence" value="ECO:0007669"/>
    <property type="project" value="UniProtKB-SubCell"/>
</dbReference>
<evidence type="ECO:0000256" key="2">
    <source>
        <dbReference type="ARBA" id="ARBA00022692"/>
    </source>
</evidence>
<protein>
    <submittedName>
        <fullName evidence="8">Uncharacterized protein</fullName>
    </submittedName>
</protein>
<dbReference type="InterPro" id="IPR008952">
    <property type="entry name" value="Tetraspanin_EC2_sf"/>
</dbReference>
<evidence type="ECO:0000256" key="3">
    <source>
        <dbReference type="ARBA" id="ARBA00022989"/>
    </source>
</evidence>
<reference evidence="8 9" key="1">
    <citation type="submission" date="2015-01" db="EMBL/GenBank/DDBJ databases">
        <title>Evolution of Trichinella species and genotypes.</title>
        <authorList>
            <person name="Korhonen P.K."/>
            <person name="Edoardo P."/>
            <person name="Giuseppe L.R."/>
            <person name="Gasser R.B."/>
        </authorList>
    </citation>
    <scope>NUCLEOTIDE SEQUENCE [LARGE SCALE GENOMIC DNA]</scope>
    <source>
        <strain evidence="8">ISS141</strain>
    </source>
</reference>
<dbReference type="Proteomes" id="UP000054815">
    <property type="component" value="Unassembled WGS sequence"/>
</dbReference>
<feature type="coiled-coil region" evidence="5">
    <location>
        <begin position="383"/>
        <end position="449"/>
    </location>
</feature>
<keyword evidence="4 7" id="KW-0472">Membrane</keyword>
<dbReference type="PRINTS" id="PR00259">
    <property type="entry name" value="TMFOUR"/>
</dbReference>
<accession>A0A0V0XXE5</accession>
<dbReference type="SUPFAM" id="SSF48652">
    <property type="entry name" value="Tetraspanin"/>
    <property type="match status" value="1"/>
</dbReference>
<dbReference type="GO" id="GO:0031267">
    <property type="term" value="F:small GTPase binding"/>
    <property type="evidence" value="ECO:0007669"/>
    <property type="project" value="TreeGrafter"/>
</dbReference>
<dbReference type="InterPro" id="IPR018499">
    <property type="entry name" value="Tetraspanin/Peripherin"/>
</dbReference>
<evidence type="ECO:0000256" key="6">
    <source>
        <dbReference type="SAM" id="MobiDB-lite"/>
    </source>
</evidence>
<sequence length="1292" mass="148874">MIMSVRKQQRNQENACDIGLKFCRSFRRFRFNLLKIQEKCERISQTCSHSIDVIKINNLEKLTEEELPTDVEVRSIFTEVDFFCDFQRLPTLTRNSHKSCFTCSNDATYCLRSTFSGFLENEVHCGARKRKAKGFHNFLRGNIVHIPRWPHSQRMVDNVYIPKATYSLITVLDGVHPFDNGNGFQKIPLNEAYMKNKLFLNRMHFYQLWEFELENLEMARFYPEVANQQAVENEKLLQLELQKRRLRLVKYSFTVHFQEFINWIIVHSLLKMRLNTLIGESLNMDYALDKVVEDNVAELNLNSNDNNECLDLKLNSEETDGDEEQHESTGRLICNIDSLLRKESNSKTGDSEFDEFIISDDGISYSTDSSKMQSLFNKRTEELEKLERHYAESQALLSKSKHECNELRILFEQTKQEQTGKISLLENELKEKEKQIRLMKDNLSSLEAHCRKTVSDCEANFLLQKEQLLRSSEIAEREKNNAVVKYAQREKEILVLESSNQKLQQQIRQLISDRDALGSQLRAGKNVRDGLVTACEKKDLEISNLRKEADRLKFQIQESDVRLKIAYKKNDELVESLRVSNSELDRLKSELSNFSGKSIDQMNIDDKTNNAATGVENVGRNADDSPKRSAYSSLPDESSHLQERLRELEECNLSKENCIDELRSRLSEHESTLEEQKRQIDRLSDELEQLNGIESKWQACQRDLAKLESDCQQAELEANECRQETERLLQLVETLTNSNTLLKTENLTLTSKVQSLENADSSNSEIVERLNQRLTNLEEEYLEHQRNARTEVESLEALLSEKAQLERELTTSLLDEQNTIKVLKRKHQAYAKELKAEICILKRRLDNYESSAASQCSGSSVADEHSRAPSPSSWSCNNNNVQAEYHPATFNHIQTTVCEHNQLMIEKIVKLQRALARRNEKIEFLEEHMKSLFHEIRKKTKIIQSYVIREEAGMLTSATFDVKKAEIAKRGHTLMSNLFSTGMSNKEINLELAVEMLRKLQAVLEDTLLKNITFKESVDTLGEEIARLSRENRDLKLKVAGMAVLIVSIWLLLDRDVAQHMIELDARLQEFYVTIYILLAVGVVMSLLGFMGCCGALRKSKCLLIAFFILLVIVFCAELTCGILAYTHQEQVKQYIEKSMYETVLNHYGRNNPYTETFDTIQRGLKCCGVKSYTDWLQSYYSTKAEDLPELGVGAGNVGRVPLSCCSELGLREHDVNCGVTYDKQPLFTYEPYLNTQGCLPAVYGKFYQNLDIVIGLAVGIGCFQLIGMLFSMLLCCWIDKKKREEYKTGGY</sequence>
<comment type="caution">
    <text evidence="8">The sequence shown here is derived from an EMBL/GenBank/DDBJ whole genome shotgun (WGS) entry which is preliminary data.</text>
</comment>
<dbReference type="GO" id="GO:0005802">
    <property type="term" value="C:trans-Golgi network"/>
    <property type="evidence" value="ECO:0007669"/>
    <property type="project" value="TreeGrafter"/>
</dbReference>
<feature type="region of interest" description="Disordered" evidence="6">
    <location>
        <begin position="854"/>
        <end position="876"/>
    </location>
</feature>
<name>A0A0V0XXE5_TRIPS</name>
<dbReference type="EMBL" id="JYDU01000107">
    <property type="protein sequence ID" value="KRX92602.1"/>
    <property type="molecule type" value="Genomic_DNA"/>
</dbReference>
<evidence type="ECO:0000256" key="1">
    <source>
        <dbReference type="ARBA" id="ARBA00004141"/>
    </source>
</evidence>
<evidence type="ECO:0000313" key="8">
    <source>
        <dbReference type="EMBL" id="KRX92602.1"/>
    </source>
</evidence>
<feature type="coiled-coil region" evidence="5">
    <location>
        <begin position="486"/>
        <end position="590"/>
    </location>
</feature>
<keyword evidence="3 7" id="KW-1133">Transmembrane helix</keyword>
<dbReference type="PANTHER" id="PTHR18911:SF5">
    <property type="entry name" value="COILED-COIL DOMAIN-CONTAINING PROTEIN 186"/>
    <property type="match status" value="1"/>
</dbReference>
<feature type="transmembrane region" description="Helical" evidence="7">
    <location>
        <begin position="1253"/>
        <end position="1279"/>
    </location>
</feature>
<evidence type="ECO:0000313" key="9">
    <source>
        <dbReference type="Proteomes" id="UP000054815"/>
    </source>
</evidence>
<feature type="transmembrane region" description="Helical" evidence="7">
    <location>
        <begin position="1104"/>
        <end position="1126"/>
    </location>
</feature>
<dbReference type="Gene3D" id="1.10.1450.10">
    <property type="entry name" value="Tetraspanin"/>
    <property type="match status" value="1"/>
</dbReference>
<dbReference type="GO" id="GO:0099518">
    <property type="term" value="P:vesicle cytoskeletal trafficking"/>
    <property type="evidence" value="ECO:0007669"/>
    <property type="project" value="TreeGrafter"/>
</dbReference>
<evidence type="ECO:0000256" key="4">
    <source>
        <dbReference type="ARBA" id="ARBA00023136"/>
    </source>
</evidence>
<feature type="region of interest" description="Disordered" evidence="6">
    <location>
        <begin position="605"/>
        <end position="642"/>
    </location>
</feature>
<proteinExistence type="predicted"/>
<feature type="transmembrane region" description="Helical" evidence="7">
    <location>
        <begin position="1073"/>
        <end position="1097"/>
    </location>
</feature>
<keyword evidence="5" id="KW-0175">Coiled coil</keyword>
<evidence type="ECO:0000256" key="7">
    <source>
        <dbReference type="SAM" id="Phobius"/>
    </source>
</evidence>
<feature type="coiled-coil region" evidence="5">
    <location>
        <begin position="767"/>
        <end position="815"/>
    </location>
</feature>
<evidence type="ECO:0000256" key="5">
    <source>
        <dbReference type="SAM" id="Coils"/>
    </source>
</evidence>
<dbReference type="PANTHER" id="PTHR18911">
    <property type="entry name" value="CTCL TUMOR ANTIGEN HD-CL-01"/>
    <property type="match status" value="1"/>
</dbReference>
<dbReference type="InterPro" id="IPR038830">
    <property type="entry name" value="CCDC186"/>
</dbReference>
<organism evidence="8 9">
    <name type="scientific">Trichinella pseudospiralis</name>
    <name type="common">Parasitic roundworm</name>
    <dbReference type="NCBI Taxonomy" id="6337"/>
    <lineage>
        <taxon>Eukaryota</taxon>
        <taxon>Metazoa</taxon>
        <taxon>Ecdysozoa</taxon>
        <taxon>Nematoda</taxon>
        <taxon>Enoplea</taxon>
        <taxon>Dorylaimia</taxon>
        <taxon>Trichinellida</taxon>
        <taxon>Trichinellidae</taxon>
        <taxon>Trichinella</taxon>
    </lineage>
</organism>
<feature type="coiled-coil region" evidence="5">
    <location>
        <begin position="659"/>
        <end position="731"/>
    </location>
</feature>
<gene>
    <name evidence="8" type="ORF">T4E_4044</name>
</gene>
<keyword evidence="2 7" id="KW-0812">Transmembrane</keyword>
<dbReference type="Pfam" id="PF00335">
    <property type="entry name" value="Tetraspanin"/>
    <property type="match status" value="1"/>
</dbReference>
<dbReference type="CDD" id="cd03127">
    <property type="entry name" value="tetraspanin_LEL"/>
    <property type="match status" value="1"/>
</dbReference>
<comment type="subcellular location">
    <subcellularLocation>
        <location evidence="1">Membrane</location>
        <topology evidence="1">Multi-pass membrane protein</topology>
    </subcellularLocation>
</comment>